<organism evidence="2 3">
    <name type="scientific">Bugula neritina</name>
    <name type="common">Brown bryozoan</name>
    <name type="synonym">Sertularia neritina</name>
    <dbReference type="NCBI Taxonomy" id="10212"/>
    <lineage>
        <taxon>Eukaryota</taxon>
        <taxon>Metazoa</taxon>
        <taxon>Spiralia</taxon>
        <taxon>Lophotrochozoa</taxon>
        <taxon>Bryozoa</taxon>
        <taxon>Gymnolaemata</taxon>
        <taxon>Cheilostomatida</taxon>
        <taxon>Flustrina</taxon>
        <taxon>Buguloidea</taxon>
        <taxon>Bugulidae</taxon>
        <taxon>Bugula</taxon>
    </lineage>
</organism>
<dbReference type="Pfam" id="PF01764">
    <property type="entry name" value="Lipase_3"/>
    <property type="match status" value="1"/>
</dbReference>
<dbReference type="InterPro" id="IPR029058">
    <property type="entry name" value="AB_hydrolase_fold"/>
</dbReference>
<gene>
    <name evidence="2" type="ORF">EB796_006283</name>
</gene>
<feature type="domain" description="Fungal lipase-type" evidence="1">
    <location>
        <begin position="49"/>
        <end position="121"/>
    </location>
</feature>
<sequence length="137" mass="15326">MSAIQSIFATLVHPQYQLVEFLTVEGDWLVNNDYCTAVIAKSEKNNRIVIALEGIASPDQFFQNFLIFGDVLKDFEPTNGKVLRYNRLAHDALYPCIKSLLEELLIAQPAASVMVTGHSLGYLLMFLYPPLDTSVSN</sequence>
<dbReference type="GO" id="GO:0006629">
    <property type="term" value="P:lipid metabolic process"/>
    <property type="evidence" value="ECO:0007669"/>
    <property type="project" value="InterPro"/>
</dbReference>
<name>A0A7J7K9T0_BUGNE</name>
<dbReference type="PANTHER" id="PTHR45908:SF5">
    <property type="entry name" value="FUNGAL LIPASE-LIKE DOMAIN-CONTAINING PROTEIN"/>
    <property type="match status" value="1"/>
</dbReference>
<evidence type="ECO:0000259" key="1">
    <source>
        <dbReference type="Pfam" id="PF01764"/>
    </source>
</evidence>
<comment type="caution">
    <text evidence="2">The sequence shown here is derived from an EMBL/GenBank/DDBJ whole genome shotgun (WGS) entry which is preliminary data.</text>
</comment>
<proteinExistence type="predicted"/>
<dbReference type="SUPFAM" id="SSF53474">
    <property type="entry name" value="alpha/beta-Hydrolases"/>
    <property type="match status" value="1"/>
</dbReference>
<evidence type="ECO:0000313" key="3">
    <source>
        <dbReference type="Proteomes" id="UP000593567"/>
    </source>
</evidence>
<dbReference type="Gene3D" id="3.40.50.1820">
    <property type="entry name" value="alpha/beta hydrolase"/>
    <property type="match status" value="1"/>
</dbReference>
<reference evidence="2" key="1">
    <citation type="submission" date="2020-06" db="EMBL/GenBank/DDBJ databases">
        <title>Draft genome of Bugula neritina, a colonial animal packing powerful symbionts and potential medicines.</title>
        <authorList>
            <person name="Rayko M."/>
        </authorList>
    </citation>
    <scope>NUCLEOTIDE SEQUENCE [LARGE SCALE GENOMIC DNA]</scope>
    <source>
        <strain evidence="2">Kwan_BN1</strain>
    </source>
</reference>
<dbReference type="InterPro" id="IPR002921">
    <property type="entry name" value="Fungal_lipase-type"/>
</dbReference>
<dbReference type="OrthoDB" id="5960337at2759"/>
<dbReference type="EMBL" id="VXIV02000882">
    <property type="protein sequence ID" value="KAF6035409.1"/>
    <property type="molecule type" value="Genomic_DNA"/>
</dbReference>
<dbReference type="PANTHER" id="PTHR45908">
    <property type="entry name" value="PROTEIN CBG11750-RELATED"/>
    <property type="match status" value="1"/>
</dbReference>
<protein>
    <recommendedName>
        <fullName evidence="1">Fungal lipase-type domain-containing protein</fullName>
    </recommendedName>
</protein>
<keyword evidence="3" id="KW-1185">Reference proteome</keyword>
<dbReference type="AlphaFoldDB" id="A0A7J7K9T0"/>
<accession>A0A7J7K9T0</accession>
<evidence type="ECO:0000313" key="2">
    <source>
        <dbReference type="EMBL" id="KAF6035409.1"/>
    </source>
</evidence>
<dbReference type="Proteomes" id="UP000593567">
    <property type="component" value="Unassembled WGS sequence"/>
</dbReference>